<dbReference type="EMBL" id="QKYT01000121">
    <property type="protein sequence ID" value="RIA92673.1"/>
    <property type="molecule type" value="Genomic_DNA"/>
</dbReference>
<keyword evidence="2" id="KW-1185">Reference proteome</keyword>
<dbReference type="Proteomes" id="UP000265703">
    <property type="component" value="Unassembled WGS sequence"/>
</dbReference>
<dbReference type="OrthoDB" id="2312346at2759"/>
<comment type="caution">
    <text evidence="1">The sequence shown here is derived from an EMBL/GenBank/DDBJ whole genome shotgun (WGS) entry which is preliminary data.</text>
</comment>
<organism evidence="1 2">
    <name type="scientific">Glomus cerebriforme</name>
    <dbReference type="NCBI Taxonomy" id="658196"/>
    <lineage>
        <taxon>Eukaryota</taxon>
        <taxon>Fungi</taxon>
        <taxon>Fungi incertae sedis</taxon>
        <taxon>Mucoromycota</taxon>
        <taxon>Glomeromycotina</taxon>
        <taxon>Glomeromycetes</taxon>
        <taxon>Glomerales</taxon>
        <taxon>Glomeraceae</taxon>
        <taxon>Glomus</taxon>
    </lineage>
</organism>
<proteinExistence type="predicted"/>
<protein>
    <submittedName>
        <fullName evidence="1">Uncharacterized protein</fullName>
    </submittedName>
</protein>
<name>A0A397T3D9_9GLOM</name>
<gene>
    <name evidence="1" type="ORF">C1645_820416</name>
</gene>
<evidence type="ECO:0000313" key="2">
    <source>
        <dbReference type="Proteomes" id="UP000265703"/>
    </source>
</evidence>
<sequence length="105" mass="12256">MARTVTQKGIVSDKFFANIRKNYQPPFLTENNLSYTDNNKENYHKELNIINESTEEDIRLFDDLIDTTEKVLNLLKKQKSASNIKWCKGAMKSFNDVIKLVKKVK</sequence>
<evidence type="ECO:0000313" key="1">
    <source>
        <dbReference type="EMBL" id="RIA92673.1"/>
    </source>
</evidence>
<accession>A0A397T3D9</accession>
<reference evidence="1 2" key="1">
    <citation type="submission" date="2018-06" db="EMBL/GenBank/DDBJ databases">
        <title>Comparative genomics reveals the genomic features of Rhizophagus irregularis, R. cerebriforme, R. diaphanum and Gigaspora rosea, and their symbiotic lifestyle signature.</title>
        <authorList>
            <person name="Morin E."/>
            <person name="San Clemente H."/>
            <person name="Chen E.C.H."/>
            <person name="De La Providencia I."/>
            <person name="Hainaut M."/>
            <person name="Kuo A."/>
            <person name="Kohler A."/>
            <person name="Murat C."/>
            <person name="Tang N."/>
            <person name="Roy S."/>
            <person name="Loubradou J."/>
            <person name="Henrissat B."/>
            <person name="Grigoriev I.V."/>
            <person name="Corradi N."/>
            <person name="Roux C."/>
            <person name="Martin F.M."/>
        </authorList>
    </citation>
    <scope>NUCLEOTIDE SEQUENCE [LARGE SCALE GENOMIC DNA]</scope>
    <source>
        <strain evidence="1 2">DAOM 227022</strain>
    </source>
</reference>
<dbReference type="AlphaFoldDB" id="A0A397T3D9"/>